<dbReference type="InterPro" id="IPR032708">
    <property type="entry name" value="McjB_C"/>
</dbReference>
<dbReference type="RefSeq" id="WP_378247005.1">
    <property type="nucleotide sequence ID" value="NZ_JBHRWK010000108.1"/>
</dbReference>
<proteinExistence type="predicted"/>
<dbReference type="InterPro" id="IPR053521">
    <property type="entry name" value="McjB-like"/>
</dbReference>
<dbReference type="NCBIfam" id="NF033537">
    <property type="entry name" value="lasso_biosyn_B2"/>
    <property type="match status" value="1"/>
</dbReference>
<feature type="domain" description="Microcin J25-processing protein McjB C-terminal" evidence="1">
    <location>
        <begin position="23"/>
        <end position="133"/>
    </location>
</feature>
<protein>
    <submittedName>
        <fullName evidence="2">Lasso peptide biosynthesis B2 protein</fullName>
    </submittedName>
</protein>
<gene>
    <name evidence="2" type="ORF">ACFOSH_41895</name>
</gene>
<evidence type="ECO:0000313" key="3">
    <source>
        <dbReference type="Proteomes" id="UP001595645"/>
    </source>
</evidence>
<dbReference type="Pfam" id="PF13471">
    <property type="entry name" value="Transglut_core3"/>
    <property type="match status" value="1"/>
</dbReference>
<dbReference type="EMBL" id="JBHRWK010000108">
    <property type="protein sequence ID" value="MFC3456025.1"/>
    <property type="molecule type" value="Genomic_DNA"/>
</dbReference>
<keyword evidence="3" id="KW-1185">Reference proteome</keyword>
<organism evidence="2 3">
    <name type="scientific">Amycolatopsis speibonae</name>
    <dbReference type="NCBI Taxonomy" id="1450224"/>
    <lineage>
        <taxon>Bacteria</taxon>
        <taxon>Bacillati</taxon>
        <taxon>Actinomycetota</taxon>
        <taxon>Actinomycetes</taxon>
        <taxon>Pseudonocardiales</taxon>
        <taxon>Pseudonocardiaceae</taxon>
        <taxon>Amycolatopsis</taxon>
    </lineage>
</organism>
<sequence>MSSPETLFAADRPPLLVRLAARLAVAVALPMSHLPPRRIRRLLSVLRRGAVPATYGQARAARSAVITVSLTCAGKGCLPRSIATALLCRLRGRWPTWRVGVRTGPFGAHAWVEAEGRAVDEGEQILAFRPLMTVEPRHR</sequence>
<comment type="caution">
    <text evidence="2">The sequence shown here is derived from an EMBL/GenBank/DDBJ whole genome shotgun (WGS) entry which is preliminary data.</text>
</comment>
<reference evidence="3" key="1">
    <citation type="journal article" date="2019" name="Int. J. Syst. Evol. Microbiol.">
        <title>The Global Catalogue of Microorganisms (GCM) 10K type strain sequencing project: providing services to taxonomists for standard genome sequencing and annotation.</title>
        <authorList>
            <consortium name="The Broad Institute Genomics Platform"/>
            <consortium name="The Broad Institute Genome Sequencing Center for Infectious Disease"/>
            <person name="Wu L."/>
            <person name="Ma J."/>
        </authorList>
    </citation>
    <scope>NUCLEOTIDE SEQUENCE [LARGE SCALE GENOMIC DNA]</scope>
    <source>
        <strain evidence="3">CGMCC 4.7676</strain>
    </source>
</reference>
<evidence type="ECO:0000313" key="2">
    <source>
        <dbReference type="EMBL" id="MFC3456025.1"/>
    </source>
</evidence>
<evidence type="ECO:0000259" key="1">
    <source>
        <dbReference type="Pfam" id="PF13471"/>
    </source>
</evidence>
<accession>A0ABV7PD40</accession>
<dbReference type="Proteomes" id="UP001595645">
    <property type="component" value="Unassembled WGS sequence"/>
</dbReference>
<name>A0ABV7PD40_9PSEU</name>